<name>A0A2N5M4J0_9BACI</name>
<protein>
    <submittedName>
        <fullName evidence="1">Uncharacterized protein</fullName>
    </submittedName>
</protein>
<dbReference type="RefSeq" id="WP_101643245.1">
    <property type="nucleotide sequence ID" value="NZ_PGUY01000043.1"/>
</dbReference>
<dbReference type="OrthoDB" id="2882381at2"/>
<organism evidence="1 2">
    <name type="scientific">Peribacillus deserti</name>
    <dbReference type="NCBI Taxonomy" id="673318"/>
    <lineage>
        <taxon>Bacteria</taxon>
        <taxon>Bacillati</taxon>
        <taxon>Bacillota</taxon>
        <taxon>Bacilli</taxon>
        <taxon>Bacillales</taxon>
        <taxon>Bacillaceae</taxon>
        <taxon>Peribacillus</taxon>
    </lineage>
</organism>
<sequence>MSNESIKVRYFSGGETVGEFNILNWNAYSNALKASNSVTIKCFEYEIKDVNLFHEDTNAGSITELHVEVEKV</sequence>
<dbReference type="EMBL" id="PGUY01000043">
    <property type="protein sequence ID" value="PLT29286.1"/>
    <property type="molecule type" value="Genomic_DNA"/>
</dbReference>
<accession>A0A2N5M4J0</accession>
<dbReference type="Proteomes" id="UP000234748">
    <property type="component" value="Unassembled WGS sequence"/>
</dbReference>
<evidence type="ECO:0000313" key="1">
    <source>
        <dbReference type="EMBL" id="PLT29286.1"/>
    </source>
</evidence>
<comment type="caution">
    <text evidence="1">The sequence shown here is derived from an EMBL/GenBank/DDBJ whole genome shotgun (WGS) entry which is preliminary data.</text>
</comment>
<keyword evidence="2" id="KW-1185">Reference proteome</keyword>
<reference evidence="1 2" key="1">
    <citation type="submission" date="2017-11" db="EMBL/GenBank/DDBJ databases">
        <title>Comparitive Functional Genomics of Dry Heat Resistant strains isolated from the Viking Spacecraft.</title>
        <authorList>
            <person name="Seuylemezian A."/>
            <person name="Cooper K."/>
            <person name="Vaishampayan P."/>
        </authorList>
    </citation>
    <scope>NUCLEOTIDE SEQUENCE [LARGE SCALE GENOMIC DNA]</scope>
    <source>
        <strain evidence="1 2">V1-29</strain>
    </source>
</reference>
<proteinExistence type="predicted"/>
<dbReference type="AlphaFoldDB" id="A0A2N5M4J0"/>
<gene>
    <name evidence="1" type="ORF">CUU66_14065</name>
</gene>
<evidence type="ECO:0000313" key="2">
    <source>
        <dbReference type="Proteomes" id="UP000234748"/>
    </source>
</evidence>